<dbReference type="Proteomes" id="UP000095601">
    <property type="component" value="Unassembled WGS sequence"/>
</dbReference>
<dbReference type="RefSeq" id="WP_069800443.1">
    <property type="nucleotide sequence ID" value="NZ_CP034157.1"/>
</dbReference>
<keyword evidence="3" id="KW-0804">Transcription</keyword>
<comment type="caution">
    <text evidence="5">The sequence shown here is derived from an EMBL/GenBank/DDBJ whole genome shotgun (WGS) entry which is preliminary data.</text>
</comment>
<dbReference type="Pfam" id="PF02311">
    <property type="entry name" value="AraC_binding"/>
    <property type="match status" value="1"/>
</dbReference>
<dbReference type="GO" id="GO:0043565">
    <property type="term" value="F:sequence-specific DNA binding"/>
    <property type="evidence" value="ECO:0007669"/>
    <property type="project" value="InterPro"/>
</dbReference>
<protein>
    <submittedName>
        <fullName evidence="5">Helix-turn-helix domain protein</fullName>
    </submittedName>
</protein>
<evidence type="ECO:0000313" key="6">
    <source>
        <dbReference type="Proteomes" id="UP000095601"/>
    </source>
</evidence>
<dbReference type="Pfam" id="PF12833">
    <property type="entry name" value="HTH_18"/>
    <property type="match status" value="1"/>
</dbReference>
<dbReference type="PATRIC" id="fig|237258.4.peg.892"/>
<dbReference type="PANTHER" id="PTHR43280:SF32">
    <property type="entry name" value="TRANSCRIPTIONAL REGULATORY PROTEIN"/>
    <property type="match status" value="1"/>
</dbReference>
<dbReference type="EMBL" id="MKGI01000078">
    <property type="protein sequence ID" value="OEL10348.1"/>
    <property type="molecule type" value="Genomic_DNA"/>
</dbReference>
<evidence type="ECO:0000256" key="2">
    <source>
        <dbReference type="ARBA" id="ARBA00023125"/>
    </source>
</evidence>
<keyword evidence="6" id="KW-1185">Reference proteome</keyword>
<reference evidence="5 6" key="1">
    <citation type="submission" date="2016-09" db="EMBL/GenBank/DDBJ databases">
        <authorList>
            <person name="Capua I."/>
            <person name="De Benedictis P."/>
            <person name="Joannis T."/>
            <person name="Lombin L.H."/>
            <person name="Cattoli G."/>
        </authorList>
    </citation>
    <scope>NUCLEOTIDE SEQUENCE [LARGE SCALE GENOMIC DNA]</scope>
    <source>
        <strain evidence="5 6">NRS-1</strain>
    </source>
</reference>
<keyword evidence="1" id="KW-0805">Transcription regulation</keyword>
<dbReference type="Gene3D" id="2.60.120.10">
    <property type="entry name" value="Jelly Rolls"/>
    <property type="match status" value="1"/>
</dbReference>
<dbReference type="SUPFAM" id="SSF46689">
    <property type="entry name" value="Homeodomain-like"/>
    <property type="match status" value="1"/>
</dbReference>
<dbReference type="InterPro" id="IPR014710">
    <property type="entry name" value="RmlC-like_jellyroll"/>
</dbReference>
<feature type="domain" description="HTH araC/xylS-type" evidence="4">
    <location>
        <begin position="192"/>
        <end position="290"/>
    </location>
</feature>
<dbReference type="InterPro" id="IPR009057">
    <property type="entry name" value="Homeodomain-like_sf"/>
</dbReference>
<organism evidence="5 6">
    <name type="scientific">Cloacibacterium normanense</name>
    <dbReference type="NCBI Taxonomy" id="237258"/>
    <lineage>
        <taxon>Bacteria</taxon>
        <taxon>Pseudomonadati</taxon>
        <taxon>Bacteroidota</taxon>
        <taxon>Flavobacteriia</taxon>
        <taxon>Flavobacteriales</taxon>
        <taxon>Weeksellaceae</taxon>
    </lineage>
</organism>
<dbReference type="PANTHER" id="PTHR43280">
    <property type="entry name" value="ARAC-FAMILY TRANSCRIPTIONAL REGULATOR"/>
    <property type="match status" value="1"/>
</dbReference>
<dbReference type="SMART" id="SM00342">
    <property type="entry name" value="HTH_ARAC"/>
    <property type="match status" value="1"/>
</dbReference>
<dbReference type="InterPro" id="IPR020449">
    <property type="entry name" value="Tscrpt_reg_AraC-type_HTH"/>
</dbReference>
<evidence type="ECO:0000313" key="5">
    <source>
        <dbReference type="EMBL" id="OEL10348.1"/>
    </source>
</evidence>
<dbReference type="InterPro" id="IPR037923">
    <property type="entry name" value="HTH-like"/>
</dbReference>
<dbReference type="SUPFAM" id="SSF51215">
    <property type="entry name" value="Regulatory protein AraC"/>
    <property type="match status" value="1"/>
</dbReference>
<dbReference type="InterPro" id="IPR018060">
    <property type="entry name" value="HTH_AraC"/>
</dbReference>
<evidence type="ECO:0000256" key="3">
    <source>
        <dbReference type="ARBA" id="ARBA00023163"/>
    </source>
</evidence>
<evidence type="ECO:0000256" key="1">
    <source>
        <dbReference type="ARBA" id="ARBA00023015"/>
    </source>
</evidence>
<gene>
    <name evidence="5" type="ORF">BHF72_0712</name>
</gene>
<evidence type="ECO:0000259" key="4">
    <source>
        <dbReference type="PROSITE" id="PS01124"/>
    </source>
</evidence>
<dbReference type="AlphaFoldDB" id="A0A1E5UC25"/>
<accession>A0A1E5UC25</accession>
<dbReference type="GO" id="GO:0003700">
    <property type="term" value="F:DNA-binding transcription factor activity"/>
    <property type="evidence" value="ECO:0007669"/>
    <property type="project" value="InterPro"/>
</dbReference>
<proteinExistence type="predicted"/>
<dbReference type="PROSITE" id="PS01124">
    <property type="entry name" value="HTH_ARAC_FAMILY_2"/>
    <property type="match status" value="1"/>
</dbReference>
<name>A0A1E5UC25_9FLAO</name>
<dbReference type="PRINTS" id="PR00032">
    <property type="entry name" value="HTHARAC"/>
</dbReference>
<dbReference type="STRING" id="237258.SAMN04489756_105139"/>
<sequence length="293" mass="34609">MSNFPVYSACDLISTENSESEIVVHELQDLLTEKSFIPEKPHRHTFHQILYVEEGAGIHKIDFEDYSIDSPIIYFISAGQVHDLNFKKQVTKGYLINFNAEFFTSFLAKSHCIDKLPFFRINGNFTSYQIKKDKAEELKEIFDKINFEYKQQKRKSEDLIRIYLLELFYFILNDEENTDENINITNQRILINKFQKLVEENYTAEHYPKFYADKLAITANYLNFVCRTFAGKKAGEIIRNRIILEAKRLLINSELSISQISFHLGFEDNSYFTKFFKTHARISPSEFRQHLNK</sequence>
<dbReference type="Gene3D" id="1.10.10.60">
    <property type="entry name" value="Homeodomain-like"/>
    <property type="match status" value="1"/>
</dbReference>
<dbReference type="OrthoDB" id="2666928at2"/>
<dbReference type="KEGG" id="cnr:EB819_10530"/>
<dbReference type="InterPro" id="IPR003313">
    <property type="entry name" value="AraC-bd"/>
</dbReference>
<keyword evidence="2" id="KW-0238">DNA-binding</keyword>